<evidence type="ECO:0000256" key="1">
    <source>
        <dbReference type="SAM" id="MobiDB-lite"/>
    </source>
</evidence>
<protein>
    <recommendedName>
        <fullName evidence="5">Copper transporter</fullName>
    </recommendedName>
</protein>
<evidence type="ECO:0000313" key="3">
    <source>
        <dbReference type="EMBL" id="GJE89533.1"/>
    </source>
</evidence>
<feature type="transmembrane region" description="Helical" evidence="2">
    <location>
        <begin position="29"/>
        <end position="50"/>
    </location>
</feature>
<accession>A0A9P3LCR6</accession>
<name>A0A9P3LCR6_9APHY</name>
<sequence length="271" mass="30406">MQMDGWTDHLHIALFGEHVLFPSLKLDSAWHFIVASIFTAFLCLLERALTYAISKHWSPFPWTRRSRFGRAIWKSTLYWVVTLDRLLYMLVAMTFSLGLILVTVTSLSIGQFVIEYLDNHEPERARNDVETVKEPLLSSSPTSYEPSFALHPYPTYRSSSSRSYGYSDFSTSSLSLVNETTTPTATSPIAPSPDQHGPFRRPRSKSKPTSIFIHPTQSNIARADAAAIHMGLAGDTELVKGNMHSREGDAAWKVGTGKDIARQLMNRSSTH</sequence>
<keyword evidence="4" id="KW-1185">Reference proteome</keyword>
<comment type="caution">
    <text evidence="3">The sequence shown here is derived from an EMBL/GenBank/DDBJ whole genome shotgun (WGS) entry which is preliminary data.</text>
</comment>
<proteinExistence type="predicted"/>
<keyword evidence="2" id="KW-1133">Transmembrane helix</keyword>
<evidence type="ECO:0000256" key="2">
    <source>
        <dbReference type="SAM" id="Phobius"/>
    </source>
</evidence>
<feature type="transmembrane region" description="Helical" evidence="2">
    <location>
        <begin position="97"/>
        <end position="117"/>
    </location>
</feature>
<gene>
    <name evidence="3" type="ORF">PsYK624_056350</name>
</gene>
<dbReference type="EMBL" id="BPQB01000013">
    <property type="protein sequence ID" value="GJE89533.1"/>
    <property type="molecule type" value="Genomic_DNA"/>
</dbReference>
<evidence type="ECO:0000313" key="4">
    <source>
        <dbReference type="Proteomes" id="UP000703269"/>
    </source>
</evidence>
<keyword evidence="2" id="KW-0472">Membrane</keyword>
<dbReference type="Proteomes" id="UP000703269">
    <property type="component" value="Unassembled WGS sequence"/>
</dbReference>
<reference evidence="3 4" key="1">
    <citation type="submission" date="2021-08" db="EMBL/GenBank/DDBJ databases">
        <title>Draft Genome Sequence of Phanerochaete sordida strain YK-624.</title>
        <authorList>
            <person name="Mori T."/>
            <person name="Dohra H."/>
            <person name="Suzuki T."/>
            <person name="Kawagishi H."/>
            <person name="Hirai H."/>
        </authorList>
    </citation>
    <scope>NUCLEOTIDE SEQUENCE [LARGE SCALE GENOMIC DNA]</scope>
    <source>
        <strain evidence="3 4">YK-624</strain>
    </source>
</reference>
<organism evidence="3 4">
    <name type="scientific">Phanerochaete sordida</name>
    <dbReference type="NCBI Taxonomy" id="48140"/>
    <lineage>
        <taxon>Eukaryota</taxon>
        <taxon>Fungi</taxon>
        <taxon>Dikarya</taxon>
        <taxon>Basidiomycota</taxon>
        <taxon>Agaricomycotina</taxon>
        <taxon>Agaricomycetes</taxon>
        <taxon>Polyporales</taxon>
        <taxon>Phanerochaetaceae</taxon>
        <taxon>Phanerochaete</taxon>
    </lineage>
</organism>
<dbReference type="OrthoDB" id="73901at2759"/>
<keyword evidence="2" id="KW-0812">Transmembrane</keyword>
<feature type="compositionally biased region" description="Low complexity" evidence="1">
    <location>
        <begin position="180"/>
        <end position="193"/>
    </location>
</feature>
<evidence type="ECO:0008006" key="5">
    <source>
        <dbReference type="Google" id="ProtNLM"/>
    </source>
</evidence>
<feature type="region of interest" description="Disordered" evidence="1">
    <location>
        <begin position="180"/>
        <end position="211"/>
    </location>
</feature>
<dbReference type="AlphaFoldDB" id="A0A9P3LCR6"/>